<dbReference type="AlphaFoldDB" id="X1TCK1"/>
<name>X1TCK1_9ZZZZ</name>
<protein>
    <submittedName>
        <fullName evidence="1">Uncharacterized protein</fullName>
    </submittedName>
</protein>
<gene>
    <name evidence="1" type="ORF">S12H4_53401</name>
</gene>
<feature type="non-terminal residue" evidence="1">
    <location>
        <position position="50"/>
    </location>
</feature>
<reference evidence="1" key="1">
    <citation type="journal article" date="2014" name="Front. Microbiol.">
        <title>High frequency of phylogenetically diverse reductive dehalogenase-homologous genes in deep subseafloor sedimentary metagenomes.</title>
        <authorList>
            <person name="Kawai M."/>
            <person name="Futagami T."/>
            <person name="Toyoda A."/>
            <person name="Takaki Y."/>
            <person name="Nishi S."/>
            <person name="Hori S."/>
            <person name="Arai W."/>
            <person name="Tsubouchi T."/>
            <person name="Morono Y."/>
            <person name="Uchiyama I."/>
            <person name="Ito T."/>
            <person name="Fujiyama A."/>
            <person name="Inagaki F."/>
            <person name="Takami H."/>
        </authorList>
    </citation>
    <scope>NUCLEOTIDE SEQUENCE</scope>
    <source>
        <strain evidence="1">Expedition CK06-06</strain>
    </source>
</reference>
<organism evidence="1">
    <name type="scientific">marine sediment metagenome</name>
    <dbReference type="NCBI Taxonomy" id="412755"/>
    <lineage>
        <taxon>unclassified sequences</taxon>
        <taxon>metagenomes</taxon>
        <taxon>ecological metagenomes</taxon>
    </lineage>
</organism>
<evidence type="ECO:0000313" key="1">
    <source>
        <dbReference type="EMBL" id="GAJ02954.1"/>
    </source>
</evidence>
<comment type="caution">
    <text evidence="1">The sequence shown here is derived from an EMBL/GenBank/DDBJ whole genome shotgun (WGS) entry which is preliminary data.</text>
</comment>
<dbReference type="EMBL" id="BARW01033988">
    <property type="protein sequence ID" value="GAJ02954.1"/>
    <property type="molecule type" value="Genomic_DNA"/>
</dbReference>
<sequence length="50" mass="5988">MPENNEIVIYTTPDGKETFEVNLKKDTVWLDAHQLARLFKRDRSRKDHCQ</sequence>
<accession>X1TCK1</accession>
<proteinExistence type="predicted"/>